<dbReference type="STRING" id="632773.BBEV_2086"/>
<dbReference type="PANTHER" id="PTHR43479">
    <property type="entry name" value="ACREF/ENVCD OPERON REPRESSOR-RELATED"/>
    <property type="match status" value="1"/>
</dbReference>
<sequence>MTLTAKGKPTTEEMIMNTAIDLIEQKGYNGVSTKEIAQEAGYSEMTLFRHFGTKCGLLERAVEHKGYLVDMKTTLFEQVTYDLRKDLKKVSELYHDYNNRNAQMVLIAFQERHQHPFIGETISQNPKQLKLYLIEYLNKMQDMGKVDADICAETQAMNFLWMNLGYFLSHHLGGKVVAESSLDCFIDESVDAFVKILTYCKN</sequence>
<name>A0A1D7QWP6_9BACI</name>
<evidence type="ECO:0000259" key="4">
    <source>
        <dbReference type="PROSITE" id="PS50977"/>
    </source>
</evidence>
<keyword evidence="6" id="KW-1185">Reference proteome</keyword>
<dbReference type="Gene3D" id="1.10.357.10">
    <property type="entry name" value="Tetracycline Repressor, domain 2"/>
    <property type="match status" value="1"/>
</dbReference>
<dbReference type="SUPFAM" id="SSF46689">
    <property type="entry name" value="Homeodomain-like"/>
    <property type="match status" value="1"/>
</dbReference>
<dbReference type="OrthoDB" id="277085at2"/>
<evidence type="ECO:0000313" key="6">
    <source>
        <dbReference type="Proteomes" id="UP000094463"/>
    </source>
</evidence>
<feature type="DNA-binding region" description="H-T-H motif" evidence="3">
    <location>
        <begin position="32"/>
        <end position="51"/>
    </location>
</feature>
<evidence type="ECO:0000313" key="5">
    <source>
        <dbReference type="EMBL" id="AOM83444.1"/>
    </source>
</evidence>
<dbReference type="EMBL" id="CP012502">
    <property type="protein sequence ID" value="AOM83444.1"/>
    <property type="molecule type" value="Genomic_DNA"/>
</dbReference>
<keyword evidence="1" id="KW-0678">Repressor</keyword>
<dbReference type="InterPro" id="IPR050624">
    <property type="entry name" value="HTH-type_Tx_Regulator"/>
</dbReference>
<evidence type="ECO:0000256" key="3">
    <source>
        <dbReference type="PROSITE-ProRule" id="PRU00335"/>
    </source>
</evidence>
<dbReference type="PATRIC" id="fig|632773.3.peg.2198"/>
<dbReference type="PROSITE" id="PS50977">
    <property type="entry name" value="HTH_TETR_2"/>
    <property type="match status" value="1"/>
</dbReference>
<dbReference type="PRINTS" id="PR00455">
    <property type="entry name" value="HTHTETR"/>
</dbReference>
<evidence type="ECO:0000256" key="2">
    <source>
        <dbReference type="ARBA" id="ARBA00023125"/>
    </source>
</evidence>
<gene>
    <name evidence="5" type="primary">yvkB-1</name>
    <name evidence="5" type="ORF">BBEV_2086</name>
</gene>
<dbReference type="Pfam" id="PF00440">
    <property type="entry name" value="TetR_N"/>
    <property type="match status" value="1"/>
</dbReference>
<feature type="domain" description="HTH tetR-type" evidence="4">
    <location>
        <begin position="9"/>
        <end position="69"/>
    </location>
</feature>
<evidence type="ECO:0000256" key="1">
    <source>
        <dbReference type="ARBA" id="ARBA00022491"/>
    </source>
</evidence>
<dbReference type="InterPro" id="IPR001647">
    <property type="entry name" value="HTH_TetR"/>
</dbReference>
<dbReference type="PANTHER" id="PTHR43479:SF11">
    <property type="entry name" value="ACREF_ENVCD OPERON REPRESSOR-RELATED"/>
    <property type="match status" value="1"/>
</dbReference>
<dbReference type="AlphaFoldDB" id="A0A1D7QWP6"/>
<dbReference type="InterPro" id="IPR009057">
    <property type="entry name" value="Homeodomain-like_sf"/>
</dbReference>
<dbReference type="KEGG" id="bbev:BBEV_2086"/>
<organism evidence="5 6">
    <name type="scientific">Salisediminibacterium beveridgei</name>
    <dbReference type="NCBI Taxonomy" id="632773"/>
    <lineage>
        <taxon>Bacteria</taxon>
        <taxon>Bacillati</taxon>
        <taxon>Bacillota</taxon>
        <taxon>Bacilli</taxon>
        <taxon>Bacillales</taxon>
        <taxon>Bacillaceae</taxon>
        <taxon>Salisediminibacterium</taxon>
    </lineage>
</organism>
<reference evidence="5 6" key="1">
    <citation type="submission" date="2015-08" db="EMBL/GenBank/DDBJ databases">
        <title>The complete genome sequence of Bacillus beveridgei MLTeJB.</title>
        <authorList>
            <person name="Hanson T.E."/>
            <person name="Mesa C."/>
            <person name="Basesman S.M."/>
            <person name="Oremland R.S."/>
        </authorList>
    </citation>
    <scope>NUCLEOTIDE SEQUENCE [LARGE SCALE GENOMIC DNA]</scope>
    <source>
        <strain evidence="5 6">MLTeJB</strain>
    </source>
</reference>
<dbReference type="Proteomes" id="UP000094463">
    <property type="component" value="Chromosome"/>
</dbReference>
<accession>A0A1D7QWP6</accession>
<keyword evidence="2 3" id="KW-0238">DNA-binding</keyword>
<dbReference type="GO" id="GO:0003677">
    <property type="term" value="F:DNA binding"/>
    <property type="evidence" value="ECO:0007669"/>
    <property type="project" value="UniProtKB-UniRule"/>
</dbReference>
<protein>
    <submittedName>
        <fullName evidence="5">Transcriptional regulator (TetR/AcrR family)</fullName>
    </submittedName>
</protein>
<proteinExistence type="predicted"/>